<dbReference type="EMBL" id="CM056813">
    <property type="protein sequence ID" value="KAJ8642301.1"/>
    <property type="molecule type" value="Genomic_DNA"/>
</dbReference>
<evidence type="ECO:0000313" key="2">
    <source>
        <dbReference type="Proteomes" id="UP001234297"/>
    </source>
</evidence>
<evidence type="ECO:0000313" key="1">
    <source>
        <dbReference type="EMBL" id="KAJ8642301.1"/>
    </source>
</evidence>
<sequence>MRGSEELGVDLLGPRPYDSIVSVPIKKRKCYFIRSPSPPPKKDESISELETPVSGIAQADKNDPDRNANSSNEKLIGLTLQHSDFSFTSSSKVELACKGKVNSEGESTPRQVAANSGLFSQKEPSGQSIVEETIEGKPIMDNKSAFIGVSGNTELLSALKEPPQLRIEGQNVGGSCPKQEKLYQSPLVFVESCFDIHRSKLNDPTVSVEQDNVQTKGKLIKSEADRTDLHEQRSLWDLNTTMDNWEGSSSRDLSLNPAADGGMNVLGPSQIYDIKPFLCSKEMQDSNIASRKFIHDGGNDSKRSFDFLSHFNQEAACSYTKRTLMNGGLDGSTSEKVMLPGITPSVERKPIKSEQFELGGQGNFKTVECCNHIIYLRTPKAEVSDGISQEWDVAGKNLLSINPGGIKVEPVAGSSEARLKAAERSSHLPDIHKLTPELPVSGEVAQKASETVFRASDLVPESVDPDATESVVTQHTLDAAQRVCSEVAYSECSAFISTDVVHVDSAAVSGAAESDDEKINLFADIHEDDTDDSVTESDNSPNVGTVRRQTNDNNNDEEFEDGEVREPLLNDTAVEGICREGEMERVSKGNLDNKEGCGDLGDSGVLISSKVEYTESATKNPVETISAPCTGGDDSALCIKKKEQCSSTDLSLKKSSATAGSTAASGKKRSIKAIKKAPSGFSEQKEQGSRGLETTSDQAVSASTSHETITDDGKEKNTRKQDGIESADVGRVNDSNLSKTDPSVRVDEATRINCSRFFNLSKASNGSSPGRMRSIHCVPKVLQTESVRTSHTSLRVDELHPRGTRDESCMDGNRKFVRGRNLDHPTGNSGPDFMHKKRRVDNSLETLQFDQYAGHDFASRNYSASSGARFPRPRNIDAVAPAEFQRGGPAIPPDGNLVTSGKPWRKHIHDELESSGHLPFRRRSPCGREGPIALGGARVVQRPPRVISPDRCINRGRPDMVLVRREEKFMREMPDDMMNPLLSHSRPEYQQVHDPFIRRESRFSPGQRPDYVRVPRICSKSPPRSRTRSPPSWPSPSRSPDLFNGHPEQLLCRSPPVFRGERMRSPHQRPCFADAMMVRRPGSPPHIPHLPGEMRKIGPSRPFVFARSPSGRILQRSTRRFNMIDSQERVVENDEYFEPMQSDLIHEFVVDDCVSDRRKFRERCEPQPIRTFRPHDEGVDVERFSYHEDGSRPYRFRPEDDGEFHNRNNPREFEERIGNRLGNPRRPRNLEEKQNDRFRGPEWGEASFNDAARQRRGRF</sequence>
<accession>A0ACC2M9J8</accession>
<dbReference type="Proteomes" id="UP001234297">
    <property type="component" value="Chromosome 5"/>
</dbReference>
<protein>
    <submittedName>
        <fullName evidence="1">Uncharacterized protein</fullName>
    </submittedName>
</protein>
<organism evidence="1 2">
    <name type="scientific">Persea americana</name>
    <name type="common">Avocado</name>
    <dbReference type="NCBI Taxonomy" id="3435"/>
    <lineage>
        <taxon>Eukaryota</taxon>
        <taxon>Viridiplantae</taxon>
        <taxon>Streptophyta</taxon>
        <taxon>Embryophyta</taxon>
        <taxon>Tracheophyta</taxon>
        <taxon>Spermatophyta</taxon>
        <taxon>Magnoliopsida</taxon>
        <taxon>Magnoliidae</taxon>
        <taxon>Laurales</taxon>
        <taxon>Lauraceae</taxon>
        <taxon>Persea</taxon>
    </lineage>
</organism>
<keyword evidence="2" id="KW-1185">Reference proteome</keyword>
<proteinExistence type="predicted"/>
<reference evidence="1 2" key="1">
    <citation type="journal article" date="2022" name="Hortic Res">
        <title>A haplotype resolved chromosomal level avocado genome allows analysis of novel avocado genes.</title>
        <authorList>
            <person name="Nath O."/>
            <person name="Fletcher S.J."/>
            <person name="Hayward A."/>
            <person name="Shaw L.M."/>
            <person name="Masouleh A.K."/>
            <person name="Furtado A."/>
            <person name="Henry R.J."/>
            <person name="Mitter N."/>
        </authorList>
    </citation>
    <scope>NUCLEOTIDE SEQUENCE [LARGE SCALE GENOMIC DNA]</scope>
    <source>
        <strain evidence="2">cv. Hass</strain>
    </source>
</reference>
<gene>
    <name evidence="1" type="ORF">MRB53_018995</name>
</gene>
<name>A0ACC2M9J8_PERAE</name>
<comment type="caution">
    <text evidence="1">The sequence shown here is derived from an EMBL/GenBank/DDBJ whole genome shotgun (WGS) entry which is preliminary data.</text>
</comment>